<dbReference type="Proteomes" id="UP001596989">
    <property type="component" value="Unassembled WGS sequence"/>
</dbReference>
<dbReference type="Pfam" id="PF13646">
    <property type="entry name" value="HEAT_2"/>
    <property type="match status" value="1"/>
</dbReference>
<dbReference type="Gene3D" id="1.25.10.10">
    <property type="entry name" value="Leucine-rich Repeat Variant"/>
    <property type="match status" value="2"/>
</dbReference>
<name>A0ABW3HTG8_9BACL</name>
<dbReference type="SMART" id="SM00567">
    <property type="entry name" value="EZ_HEAT"/>
    <property type="match status" value="5"/>
</dbReference>
<dbReference type="RefSeq" id="WP_377565585.1">
    <property type="nucleotide sequence ID" value="NZ_JBHTJZ010000024.1"/>
</dbReference>
<dbReference type="InterPro" id="IPR011989">
    <property type="entry name" value="ARM-like"/>
</dbReference>
<dbReference type="InterPro" id="IPR016024">
    <property type="entry name" value="ARM-type_fold"/>
</dbReference>
<gene>
    <name evidence="1" type="ORF">ACFQ2I_15500</name>
</gene>
<dbReference type="PANTHER" id="PTHR12697">
    <property type="entry name" value="PBS LYASE HEAT-LIKE PROTEIN"/>
    <property type="match status" value="1"/>
</dbReference>
<accession>A0ABW3HTG8</accession>
<reference evidence="2" key="1">
    <citation type="journal article" date="2019" name="Int. J. Syst. Evol. Microbiol.">
        <title>The Global Catalogue of Microorganisms (GCM) 10K type strain sequencing project: providing services to taxonomists for standard genome sequencing and annotation.</title>
        <authorList>
            <consortium name="The Broad Institute Genomics Platform"/>
            <consortium name="The Broad Institute Genome Sequencing Center for Infectious Disease"/>
            <person name="Wu L."/>
            <person name="Ma J."/>
        </authorList>
    </citation>
    <scope>NUCLEOTIDE SEQUENCE [LARGE SCALE GENOMIC DNA]</scope>
    <source>
        <strain evidence="2">CCUG 59129</strain>
    </source>
</reference>
<dbReference type="InterPro" id="IPR008775">
    <property type="entry name" value="Phytyl_CoA_dOase-like"/>
</dbReference>
<dbReference type="SUPFAM" id="SSF48371">
    <property type="entry name" value="ARM repeat"/>
    <property type="match status" value="1"/>
</dbReference>
<sequence>MQEASYLLTDEQMAQFITQGYLVLRNDLPDQLHEKVMNQIHFSLMEEGNPGNNILPRVPDIQKFFETPIVKGALTSILGPEYYLHPHRHCHYNQPHNQKPGGGEWHKDGYWSAMRSHRPWWAMIFYYTQPVTEQLGPTAIMPGSQYKEKFPGHDKPFTLPTGPAGTMVLVHFDLWHKASLNTSSMDRYMLKFQFARLRPPASPSWNNQVKEFPCPAGNHDYPFHRVWSDVWHWLRGAKTIAVSQDDGDAAQLATLLGEASEDDALDAAYRLAGMGEAGIQALLHVLQNGTNVSAMRAAYALPAAGTAAIDGLIALLGHPEERKRAFACFALGMIGAPGDGTEQTLIHALSDDSVWVRRNAAEALGMLASPSAQAVEALARILQESVRQESVDQSDKAAAKKDHIINQDYIQNKIGYTAALSLLRIGKYGKADEVVKALEPALSSSDRYVRAYAFEALSYLRSAEAVDVLLRYHRTARWCPDTHKASSF</sequence>
<comment type="caution">
    <text evidence="1">The sequence shown here is derived from an EMBL/GenBank/DDBJ whole genome shotgun (WGS) entry which is preliminary data.</text>
</comment>
<dbReference type="InterPro" id="IPR004155">
    <property type="entry name" value="PBS_lyase_HEAT"/>
</dbReference>
<protein>
    <submittedName>
        <fullName evidence="1">HEAT repeat domain-containing protein</fullName>
    </submittedName>
</protein>
<proteinExistence type="predicted"/>
<keyword evidence="2" id="KW-1185">Reference proteome</keyword>
<dbReference type="SUPFAM" id="SSF51197">
    <property type="entry name" value="Clavaminate synthase-like"/>
    <property type="match status" value="1"/>
</dbReference>
<dbReference type="PANTHER" id="PTHR12697:SF5">
    <property type="entry name" value="DEOXYHYPUSINE HYDROXYLASE"/>
    <property type="match status" value="1"/>
</dbReference>
<evidence type="ECO:0000313" key="2">
    <source>
        <dbReference type="Proteomes" id="UP001596989"/>
    </source>
</evidence>
<dbReference type="Gene3D" id="2.60.120.620">
    <property type="entry name" value="q2cbj1_9rhob like domain"/>
    <property type="match status" value="1"/>
</dbReference>
<dbReference type="EMBL" id="JBHTJZ010000024">
    <property type="protein sequence ID" value="MFD0960795.1"/>
    <property type="molecule type" value="Genomic_DNA"/>
</dbReference>
<dbReference type="Pfam" id="PF05721">
    <property type="entry name" value="PhyH"/>
    <property type="match status" value="1"/>
</dbReference>
<evidence type="ECO:0000313" key="1">
    <source>
        <dbReference type="EMBL" id="MFD0960795.1"/>
    </source>
</evidence>
<organism evidence="1 2">
    <name type="scientific">Paenibacillus chungangensis</name>
    <dbReference type="NCBI Taxonomy" id="696535"/>
    <lineage>
        <taxon>Bacteria</taxon>
        <taxon>Bacillati</taxon>
        <taxon>Bacillota</taxon>
        <taxon>Bacilli</taxon>
        <taxon>Bacillales</taxon>
        <taxon>Paenibacillaceae</taxon>
        <taxon>Paenibacillus</taxon>
    </lineage>
</organism>